<dbReference type="PANTHER" id="PTHR43157">
    <property type="entry name" value="PHOSPHATIDYLINOSITOL-GLYCAN BIOSYNTHESIS CLASS F PROTEIN-RELATED"/>
    <property type="match status" value="1"/>
</dbReference>
<dbReference type="InterPro" id="IPR002347">
    <property type="entry name" value="SDR_fam"/>
</dbReference>
<dbReference type="SUPFAM" id="SSF51735">
    <property type="entry name" value="NAD(P)-binding Rossmann-fold domains"/>
    <property type="match status" value="1"/>
</dbReference>
<comment type="caution">
    <text evidence="2">The sequence shown here is derived from an EMBL/GenBank/DDBJ whole genome shotgun (WGS) entry which is preliminary data.</text>
</comment>
<organism evidence="2 3">
    <name type="scientific">Acrasis kona</name>
    <dbReference type="NCBI Taxonomy" id="1008807"/>
    <lineage>
        <taxon>Eukaryota</taxon>
        <taxon>Discoba</taxon>
        <taxon>Heterolobosea</taxon>
        <taxon>Tetramitia</taxon>
        <taxon>Eutetramitia</taxon>
        <taxon>Acrasidae</taxon>
        <taxon>Acrasis</taxon>
    </lineage>
</organism>
<sequence>MVKLVAESLLKNPELLRGKVAIITGANSGIGEATAKAMNACGAHIIMACRSEEKAKAAIDRIQEHYKTNVSNDNQPPVEFMKLDLSQLESVREFVTAFESKNLQINYLINNAGCVFMDHGVTKDGYEQFFQVNYLSHFLLTRLLLENLKANNARILNLSSGAHKFPKRDKLPTEEELRTPMEKDYKMVLYGLSKLYMLLFTIELQKKLQGTGVTTFSIDPGYVKSELGQKDDTPGWMKLMTKPFELMFSKNVFQGAQTSLHCALMPLEELTPGEHYENCGITAKSKMATNEELQAELYRMTCKFLEIEQ</sequence>
<protein>
    <submittedName>
        <fullName evidence="2">Retinol dehydrogenase</fullName>
    </submittedName>
</protein>
<reference evidence="2 3" key="1">
    <citation type="submission" date="2024-03" db="EMBL/GenBank/DDBJ databases">
        <title>The Acrasis kona genome and developmental transcriptomes reveal deep origins of eukaryotic multicellular pathways.</title>
        <authorList>
            <person name="Sheikh S."/>
            <person name="Fu C.-J."/>
            <person name="Brown M.W."/>
            <person name="Baldauf S.L."/>
        </authorList>
    </citation>
    <scope>NUCLEOTIDE SEQUENCE [LARGE SCALE GENOMIC DNA]</scope>
    <source>
        <strain evidence="2 3">ATCC MYA-3509</strain>
    </source>
</reference>
<name>A0AAW2YMS7_9EUKA</name>
<proteinExistence type="predicted"/>
<dbReference type="Gene3D" id="3.40.50.720">
    <property type="entry name" value="NAD(P)-binding Rossmann-like Domain"/>
    <property type="match status" value="1"/>
</dbReference>
<dbReference type="CDD" id="cd05327">
    <property type="entry name" value="retinol-DH_like_SDR_c_like"/>
    <property type="match status" value="1"/>
</dbReference>
<dbReference type="EMBL" id="JAOPGA020000446">
    <property type="protein sequence ID" value="KAL0478622.1"/>
    <property type="molecule type" value="Genomic_DNA"/>
</dbReference>
<gene>
    <name evidence="2" type="ORF">AKO1_005019</name>
</gene>
<keyword evidence="3" id="KW-1185">Reference proteome</keyword>
<keyword evidence="1" id="KW-0560">Oxidoreductase</keyword>
<dbReference type="Pfam" id="PF00106">
    <property type="entry name" value="adh_short"/>
    <property type="match status" value="1"/>
</dbReference>
<evidence type="ECO:0000256" key="1">
    <source>
        <dbReference type="ARBA" id="ARBA00023002"/>
    </source>
</evidence>
<dbReference type="PRINTS" id="PR00081">
    <property type="entry name" value="GDHRDH"/>
</dbReference>
<dbReference type="AlphaFoldDB" id="A0AAW2YMS7"/>
<dbReference type="Proteomes" id="UP001431209">
    <property type="component" value="Unassembled WGS sequence"/>
</dbReference>
<evidence type="ECO:0000313" key="2">
    <source>
        <dbReference type="EMBL" id="KAL0478622.1"/>
    </source>
</evidence>
<evidence type="ECO:0000313" key="3">
    <source>
        <dbReference type="Proteomes" id="UP001431209"/>
    </source>
</evidence>
<dbReference type="GO" id="GO:0016491">
    <property type="term" value="F:oxidoreductase activity"/>
    <property type="evidence" value="ECO:0007669"/>
    <property type="project" value="UniProtKB-KW"/>
</dbReference>
<dbReference type="PANTHER" id="PTHR43157:SF31">
    <property type="entry name" value="PHOSPHATIDYLINOSITOL-GLYCAN BIOSYNTHESIS CLASS F PROTEIN"/>
    <property type="match status" value="1"/>
</dbReference>
<accession>A0AAW2YMS7</accession>
<dbReference type="InterPro" id="IPR036291">
    <property type="entry name" value="NAD(P)-bd_dom_sf"/>
</dbReference>